<dbReference type="Proteomes" id="UP000183983">
    <property type="component" value="Unassembled WGS sequence"/>
</dbReference>
<keyword evidence="3" id="KW-0488">Methylation</keyword>
<feature type="domain" description="Methyl-accepting transducer" evidence="11">
    <location>
        <begin position="273"/>
        <end position="509"/>
    </location>
</feature>
<accession>A0A1M7QHQ4</accession>
<dbReference type="CDD" id="cd11386">
    <property type="entry name" value="MCP_signal"/>
    <property type="match status" value="1"/>
</dbReference>
<dbReference type="PROSITE" id="PS50111">
    <property type="entry name" value="CHEMOTAXIS_TRANSDUC_2"/>
    <property type="match status" value="1"/>
</dbReference>
<evidence type="ECO:0000256" key="1">
    <source>
        <dbReference type="ARBA" id="ARBA00004651"/>
    </source>
</evidence>
<dbReference type="PRINTS" id="PR00260">
    <property type="entry name" value="CHEMTRNSDUCR"/>
</dbReference>
<evidence type="ECO:0000256" key="3">
    <source>
        <dbReference type="ARBA" id="ARBA00022481"/>
    </source>
</evidence>
<dbReference type="GO" id="GO:0007165">
    <property type="term" value="P:signal transduction"/>
    <property type="evidence" value="ECO:0007669"/>
    <property type="project" value="UniProtKB-KW"/>
</dbReference>
<dbReference type="FunFam" id="1.10.287.950:FF:000001">
    <property type="entry name" value="Methyl-accepting chemotaxis sensory transducer"/>
    <property type="match status" value="1"/>
</dbReference>
<name>A0A1M7QHQ4_9PSED</name>
<dbReference type="PANTHER" id="PTHR32089:SF119">
    <property type="entry name" value="METHYL-ACCEPTING CHEMOTAXIS PROTEIN CTPL"/>
    <property type="match status" value="1"/>
</dbReference>
<dbReference type="OrthoDB" id="2489132at2"/>
<evidence type="ECO:0000256" key="2">
    <source>
        <dbReference type="ARBA" id="ARBA00022475"/>
    </source>
</evidence>
<gene>
    <name evidence="12" type="ORF">SAMN05216593_12723</name>
</gene>
<comment type="similarity">
    <text evidence="8">Belongs to the methyl-accepting chemotaxis (MCP) protein family.</text>
</comment>
<evidence type="ECO:0000256" key="6">
    <source>
        <dbReference type="ARBA" id="ARBA00023136"/>
    </source>
</evidence>
<dbReference type="Gene3D" id="1.10.287.950">
    <property type="entry name" value="Methyl-accepting chemotaxis protein"/>
    <property type="match status" value="1"/>
</dbReference>
<evidence type="ECO:0000256" key="7">
    <source>
        <dbReference type="ARBA" id="ARBA00023224"/>
    </source>
</evidence>
<dbReference type="Pfam" id="PF12729">
    <property type="entry name" value="4HB_MCP_1"/>
    <property type="match status" value="1"/>
</dbReference>
<evidence type="ECO:0000313" key="13">
    <source>
        <dbReference type="Proteomes" id="UP000183983"/>
    </source>
</evidence>
<dbReference type="CDD" id="cd19411">
    <property type="entry name" value="MCP2201-like_sensor"/>
    <property type="match status" value="1"/>
</dbReference>
<evidence type="ECO:0000256" key="10">
    <source>
        <dbReference type="SAM" id="Phobius"/>
    </source>
</evidence>
<dbReference type="InterPro" id="IPR004090">
    <property type="entry name" value="Chemotax_Me-accpt_rcpt"/>
</dbReference>
<evidence type="ECO:0000256" key="9">
    <source>
        <dbReference type="PROSITE-ProRule" id="PRU00284"/>
    </source>
</evidence>
<evidence type="ECO:0000256" key="8">
    <source>
        <dbReference type="ARBA" id="ARBA00029447"/>
    </source>
</evidence>
<reference evidence="12 13" key="1">
    <citation type="submission" date="2016-11" db="EMBL/GenBank/DDBJ databases">
        <authorList>
            <person name="Jaros S."/>
            <person name="Januszkiewicz K."/>
            <person name="Wedrychowicz H."/>
        </authorList>
    </citation>
    <scope>NUCLEOTIDE SEQUENCE [LARGE SCALE GENOMIC DNA]</scope>
    <source>
        <strain evidence="12 13">LMG 26898</strain>
    </source>
</reference>
<sequence>MKKPVRLATRIGLGFAAIVSLLVLITAVGIQRVGVMDATLQDVNDNAAKVQRYAINFRGSVHNRAIAIRDAVLVNNDQDLAVHLAEVTSLEKAYADSAQPMDMLISSSGVTREEKDLLRAIKDTEVKTLASTKAVIDLRRAGDIAGAQALLLSRTSGDYSEWLKRINALIDYEEATIKAQLNEVQTTAGRFSGLMLLATGAALLLSIVLAFFIVRFVKSTLGAEPVEVAEAIRRLAAGDLRQTIVTHYPDSVMGVLNTTLGRLADTITQVRLSAHEVNQSSSQLSATSALNNDHISLQTREAEQVAIAIKQMAATVSEVSDYASRAATATREADSEVESGNRLVADTTQAIEALATALGQTTVTVEEVSRHSESIETVIEVINSIASQTNLLALNAAIEAARAGEYGRGFAVVADEVRSLANRTQQSTQEIREMIGNLQSGTEAAAQTMRNCCDLVTRTVTQTRNAQSALSKISQEVSAINQMNAQIASAAVQQSAVAEDVAKNIGRIHDSTVRSATGSLQIAGASKALELLADHLTQKVAIFNVGNG</sequence>
<proteinExistence type="inferred from homology"/>
<keyword evidence="2" id="KW-1003">Cell membrane</keyword>
<keyword evidence="5 10" id="KW-1133">Transmembrane helix</keyword>
<organism evidence="12 13">
    <name type="scientific">Pseudomonas asturiensis</name>
    <dbReference type="NCBI Taxonomy" id="1190415"/>
    <lineage>
        <taxon>Bacteria</taxon>
        <taxon>Pseudomonadati</taxon>
        <taxon>Pseudomonadota</taxon>
        <taxon>Gammaproteobacteria</taxon>
        <taxon>Pseudomonadales</taxon>
        <taxon>Pseudomonadaceae</taxon>
        <taxon>Pseudomonas</taxon>
    </lineage>
</organism>
<dbReference type="GO" id="GO:0006935">
    <property type="term" value="P:chemotaxis"/>
    <property type="evidence" value="ECO:0007669"/>
    <property type="project" value="InterPro"/>
</dbReference>
<dbReference type="Pfam" id="PF00015">
    <property type="entry name" value="MCPsignal"/>
    <property type="match status" value="1"/>
</dbReference>
<evidence type="ECO:0000256" key="4">
    <source>
        <dbReference type="ARBA" id="ARBA00022692"/>
    </source>
</evidence>
<dbReference type="SUPFAM" id="SSF58104">
    <property type="entry name" value="Methyl-accepting chemotaxis protein (MCP) signaling domain"/>
    <property type="match status" value="1"/>
</dbReference>
<keyword evidence="7 9" id="KW-0807">Transducer</keyword>
<protein>
    <submittedName>
        <fullName evidence="12">Methyl-accepting chemotaxis protein</fullName>
    </submittedName>
</protein>
<feature type="transmembrane region" description="Helical" evidence="10">
    <location>
        <begin position="191"/>
        <end position="214"/>
    </location>
</feature>
<dbReference type="InterPro" id="IPR024478">
    <property type="entry name" value="HlyB_4HB_MCP"/>
</dbReference>
<dbReference type="PANTHER" id="PTHR32089">
    <property type="entry name" value="METHYL-ACCEPTING CHEMOTAXIS PROTEIN MCPB"/>
    <property type="match status" value="1"/>
</dbReference>
<comment type="subcellular location">
    <subcellularLocation>
        <location evidence="1">Cell membrane</location>
        <topology evidence="1">Multi-pass membrane protein</topology>
    </subcellularLocation>
</comment>
<keyword evidence="4 10" id="KW-0812">Transmembrane</keyword>
<keyword evidence="6 10" id="KW-0472">Membrane</keyword>
<dbReference type="EMBL" id="FRDA01000027">
    <property type="protein sequence ID" value="SHN30570.1"/>
    <property type="molecule type" value="Genomic_DNA"/>
</dbReference>
<dbReference type="STRING" id="1190415.SAMN05216593_12723"/>
<evidence type="ECO:0000313" key="12">
    <source>
        <dbReference type="EMBL" id="SHN30570.1"/>
    </source>
</evidence>
<dbReference type="SMART" id="SM00283">
    <property type="entry name" value="MA"/>
    <property type="match status" value="1"/>
</dbReference>
<evidence type="ECO:0000259" key="11">
    <source>
        <dbReference type="PROSITE" id="PS50111"/>
    </source>
</evidence>
<dbReference type="GO" id="GO:0005886">
    <property type="term" value="C:plasma membrane"/>
    <property type="evidence" value="ECO:0007669"/>
    <property type="project" value="UniProtKB-SubCell"/>
</dbReference>
<dbReference type="InterPro" id="IPR004089">
    <property type="entry name" value="MCPsignal_dom"/>
</dbReference>
<dbReference type="AlphaFoldDB" id="A0A1M7QHQ4"/>
<dbReference type="GO" id="GO:0004888">
    <property type="term" value="F:transmembrane signaling receptor activity"/>
    <property type="evidence" value="ECO:0007669"/>
    <property type="project" value="InterPro"/>
</dbReference>
<evidence type="ECO:0000256" key="5">
    <source>
        <dbReference type="ARBA" id="ARBA00022989"/>
    </source>
</evidence>
<dbReference type="InterPro" id="IPR047347">
    <property type="entry name" value="YvaQ-like_sensor"/>
</dbReference>